<evidence type="ECO:0000313" key="4">
    <source>
        <dbReference type="EMBL" id="WPA99405.1"/>
    </source>
</evidence>
<dbReference type="InterPro" id="IPR000627">
    <property type="entry name" value="Intradiol_dOase_C"/>
</dbReference>
<sequence>MAPLTKFAALAAACVMPAFAHPGEKHDHHKVEREIVAREHWAHQGKRALDSCSKSAEARRFAIRNAERRAKVARELRQKRGITTSGKTIKRATELERRNATDLAKWEAIDHNKTGIYNYDVAAQEADIFDAVTSPTLAPTITDGPYYVWGELIRSNVVESECSDGIPLHLEVQYYDIETCKPIPNVYVDIWNANATGVYSGVSVSGNYASGGYNSTYLRGIQGTDQDGVATFDTIFPGHYDGRATHTHLLSHMNVSVLPNNALLVGSGSVTHIGQLFWNEVLRTAVEETEYYSGNTQAVTSNAEDMWSVLQADSSYDPFPEFVYLGDSIEDGLFAWKQIGLNTSADWKEDDYYSIAAYLQADGGHANADSGFVGGGGGGAGNGTMPSGAVAAGSAAPAV</sequence>
<dbReference type="Gene3D" id="2.60.130.10">
    <property type="entry name" value="Aromatic compound dioxygenase"/>
    <property type="match status" value="1"/>
</dbReference>
<evidence type="ECO:0000259" key="2">
    <source>
        <dbReference type="Pfam" id="PF00775"/>
    </source>
</evidence>
<dbReference type="Proteomes" id="UP001302367">
    <property type="component" value="Chromosome 3"/>
</dbReference>
<evidence type="ECO:0000313" key="3">
    <source>
        <dbReference type="EMBL" id="PIA98697.1"/>
    </source>
</evidence>
<feature type="signal peptide" evidence="1">
    <location>
        <begin position="1"/>
        <end position="20"/>
    </location>
</feature>
<proteinExistence type="predicted"/>
<dbReference type="GO" id="GO:0016702">
    <property type="term" value="F:oxidoreductase activity, acting on single donors with incorporation of molecular oxygen, incorporation of two atoms of oxygen"/>
    <property type="evidence" value="ECO:0007669"/>
    <property type="project" value="InterPro"/>
</dbReference>
<dbReference type="PANTHER" id="PTHR34315:SF2">
    <property type="entry name" value="ANCHORED DIOXYGENASE, PUTATIVE (AFU_ORTHOLOGUE AFUA_3G01800)-RELATED"/>
    <property type="match status" value="1"/>
</dbReference>
<dbReference type="OrthoDB" id="121380at2759"/>
<accession>A0A2G5I1N1</accession>
<dbReference type="SUPFAM" id="SSF49482">
    <property type="entry name" value="Aromatic compound dioxygenase"/>
    <property type="match status" value="1"/>
</dbReference>
<reference evidence="4 6" key="2">
    <citation type="submission" date="2023-09" db="EMBL/GenBank/DDBJ databases">
        <title>Complete-Gapless Cercospora beticola genome.</title>
        <authorList>
            <person name="Wyatt N.A."/>
            <person name="Spanner R.E."/>
            <person name="Bolton M.D."/>
        </authorList>
    </citation>
    <scope>NUCLEOTIDE SEQUENCE [LARGE SCALE GENOMIC DNA]</scope>
    <source>
        <strain evidence="4">Cb09-40</strain>
    </source>
</reference>
<dbReference type="EMBL" id="LKMD01000101">
    <property type="protein sequence ID" value="PIA98697.1"/>
    <property type="molecule type" value="Genomic_DNA"/>
</dbReference>
<reference evidence="3 5" key="1">
    <citation type="submission" date="2015-10" db="EMBL/GenBank/DDBJ databases">
        <title>The cercosporin biosynthetic gene cluster was horizontally transferred to several fungal lineages and shown to be expanded in Cercospora beticola based on microsynteny with recipient genomes.</title>
        <authorList>
            <person name="De Jonge R."/>
            <person name="Ebert M.K."/>
            <person name="Suttle J.C."/>
            <person name="Jurick Ii W.M."/>
            <person name="Secor G.A."/>
            <person name="Thomma B.P."/>
            <person name="Van De Peer Y."/>
            <person name="Bolton M.D."/>
        </authorList>
    </citation>
    <scope>NUCLEOTIDE SEQUENCE [LARGE SCALE GENOMIC DNA]</scope>
    <source>
        <strain evidence="3 5">09-40</strain>
    </source>
</reference>
<keyword evidence="1" id="KW-0732">Signal</keyword>
<feature type="domain" description="Intradiol ring-cleavage dioxygenases" evidence="2">
    <location>
        <begin position="144"/>
        <end position="244"/>
    </location>
</feature>
<keyword evidence="6" id="KW-1185">Reference proteome</keyword>
<dbReference type="InterPro" id="IPR015889">
    <property type="entry name" value="Intradiol_dOase_core"/>
</dbReference>
<dbReference type="CDD" id="cd03457">
    <property type="entry name" value="intradiol_dioxygenase_like"/>
    <property type="match status" value="1"/>
</dbReference>
<gene>
    <name evidence="3" type="ORF">CB0940_02285</name>
    <name evidence="4" type="ORF">RHO25_004022</name>
</gene>
<name>A0A2G5I1N1_CERBT</name>
<dbReference type="AlphaFoldDB" id="A0A2G5I1N1"/>
<dbReference type="EMBL" id="CP134186">
    <property type="protein sequence ID" value="WPA99405.1"/>
    <property type="molecule type" value="Genomic_DNA"/>
</dbReference>
<dbReference type="PANTHER" id="PTHR34315">
    <property type="match status" value="1"/>
</dbReference>
<evidence type="ECO:0000313" key="6">
    <source>
        <dbReference type="Proteomes" id="UP001302367"/>
    </source>
</evidence>
<dbReference type="Proteomes" id="UP000230605">
    <property type="component" value="Chromosome 3"/>
</dbReference>
<dbReference type="GO" id="GO:0008199">
    <property type="term" value="F:ferric iron binding"/>
    <property type="evidence" value="ECO:0007669"/>
    <property type="project" value="InterPro"/>
</dbReference>
<organism evidence="3 5">
    <name type="scientific">Cercospora beticola</name>
    <name type="common">Sugarbeet leaf spot fungus</name>
    <dbReference type="NCBI Taxonomy" id="122368"/>
    <lineage>
        <taxon>Eukaryota</taxon>
        <taxon>Fungi</taxon>
        <taxon>Dikarya</taxon>
        <taxon>Ascomycota</taxon>
        <taxon>Pezizomycotina</taxon>
        <taxon>Dothideomycetes</taxon>
        <taxon>Dothideomycetidae</taxon>
        <taxon>Mycosphaerellales</taxon>
        <taxon>Mycosphaerellaceae</taxon>
        <taxon>Cercospora</taxon>
    </lineage>
</organism>
<protein>
    <recommendedName>
        <fullName evidence="2">Intradiol ring-cleavage dioxygenases domain-containing protein</fullName>
    </recommendedName>
</protein>
<evidence type="ECO:0000256" key="1">
    <source>
        <dbReference type="SAM" id="SignalP"/>
    </source>
</evidence>
<feature type="chain" id="PRO_5013929044" description="Intradiol ring-cleavage dioxygenases domain-containing protein" evidence="1">
    <location>
        <begin position="21"/>
        <end position="399"/>
    </location>
</feature>
<evidence type="ECO:0000313" key="5">
    <source>
        <dbReference type="Proteomes" id="UP000230605"/>
    </source>
</evidence>
<dbReference type="Pfam" id="PF00775">
    <property type="entry name" value="Dioxygenase_C"/>
    <property type="match status" value="1"/>
</dbReference>